<dbReference type="EMBL" id="AWQX01000385">
    <property type="protein sequence ID" value="EST18991.1"/>
    <property type="molecule type" value="Genomic_DNA"/>
</dbReference>
<gene>
    <name evidence="3" type="ORF">M878_42770</name>
</gene>
<keyword evidence="4" id="KW-1185">Reference proteome</keyword>
<keyword evidence="2" id="KW-0732">Signal</keyword>
<feature type="signal peptide" evidence="2">
    <location>
        <begin position="1"/>
        <end position="31"/>
    </location>
</feature>
<dbReference type="RefSeq" id="WP_023553368.1">
    <property type="nucleotide sequence ID" value="NZ_CM002285.1"/>
</dbReference>
<evidence type="ECO:0000313" key="3">
    <source>
        <dbReference type="EMBL" id="EST18991.1"/>
    </source>
</evidence>
<dbReference type="STRING" id="1352936.M878_42770"/>
<dbReference type="HOGENOM" id="CLU_035909_0_0_11"/>
<dbReference type="OrthoDB" id="4218847at2"/>
<protein>
    <recommendedName>
        <fullName evidence="5">Peptidase</fullName>
    </recommendedName>
</protein>
<feature type="region of interest" description="Disordered" evidence="1">
    <location>
        <begin position="442"/>
        <end position="469"/>
    </location>
</feature>
<comment type="caution">
    <text evidence="3">The sequence shown here is derived from an EMBL/GenBank/DDBJ whole genome shotgun (WGS) entry which is preliminary data.</text>
</comment>
<evidence type="ECO:0000256" key="1">
    <source>
        <dbReference type="SAM" id="MobiDB-lite"/>
    </source>
</evidence>
<accession>V6JIK1</accession>
<organism evidence="3 4">
    <name type="scientific">Streptomyces roseochromogenus subsp. oscitans DS 12.976</name>
    <dbReference type="NCBI Taxonomy" id="1352936"/>
    <lineage>
        <taxon>Bacteria</taxon>
        <taxon>Bacillati</taxon>
        <taxon>Actinomycetota</taxon>
        <taxon>Actinomycetes</taxon>
        <taxon>Kitasatosporales</taxon>
        <taxon>Streptomycetaceae</taxon>
        <taxon>Streptomyces</taxon>
    </lineage>
</organism>
<evidence type="ECO:0000256" key="2">
    <source>
        <dbReference type="SAM" id="SignalP"/>
    </source>
</evidence>
<evidence type="ECO:0000313" key="4">
    <source>
        <dbReference type="Proteomes" id="UP000017984"/>
    </source>
</evidence>
<dbReference type="PATRIC" id="fig|1352936.5.peg.8854"/>
<evidence type="ECO:0008006" key="5">
    <source>
        <dbReference type="Google" id="ProtNLM"/>
    </source>
</evidence>
<sequence>MRRRSLAGPAAVFLTATGLTAALLGAAPAGAATVQPVITLDAPAPVALPAAPATADVSFEFQTRTKNLKAYDTTLTVDARGLSKIAKVTFSDNCTAKGLVATCSEDFESDSSPTTTHMGSETRLTLTPLKGAALGATGMYKVTGRSAHAQVVGGTGEVEVGGPSFGLDALTDHTGLKVGSTVSEPVRFTNVGNRPAKGVQTVLALSPGLDFADHYSNCKYGNIGTAHYAECYPKGGINLGETAALAAPVRLRVNSAALFTYLDAMTSPLGGPSGLGQGVKWTWGKGSTLALKVLKAGRKSSAPAGSVSLPQMGNVTDYRIASLQARNTADFGVTGASAQAGVGKNATFAFRLSANGPATLFDRSGGDGVPTVWVTLPTGTTAVGHSANCSPWQLHNPTAEAHGPYICFPPGIELPKGQVTKFSLTLRVDQPAAHAKGSVQLVWGPDPAHSQRPAFDPNGGDDSAALTLN</sequence>
<proteinExistence type="predicted"/>
<feature type="chain" id="PRO_5004747364" description="Peptidase" evidence="2">
    <location>
        <begin position="32"/>
        <end position="469"/>
    </location>
</feature>
<reference evidence="3 4" key="1">
    <citation type="journal article" date="2014" name="Genome Announc.">
        <title>Draft Genome Sequence of Streptomyces roseochromogenes subsp. oscitans DS 12.976, Producer of the Aminocoumarin Antibiotic Clorobiocin.</title>
        <authorList>
            <person name="Ruckert C."/>
            <person name="Kalinowski J."/>
            <person name="Heide L."/>
            <person name="Apel A.K."/>
        </authorList>
    </citation>
    <scope>NUCLEOTIDE SEQUENCE [LARGE SCALE GENOMIC DNA]</scope>
    <source>
        <strain evidence="3 4">DS 12.976</strain>
    </source>
</reference>
<dbReference type="Proteomes" id="UP000017984">
    <property type="component" value="Chromosome"/>
</dbReference>
<dbReference type="AlphaFoldDB" id="V6JIK1"/>
<name>V6JIK1_STRRC</name>